<dbReference type="Pfam" id="PF16167">
    <property type="entry name" value="DUF4871"/>
    <property type="match status" value="1"/>
</dbReference>
<evidence type="ECO:0000313" key="3">
    <source>
        <dbReference type="Proteomes" id="UP001519287"/>
    </source>
</evidence>
<keyword evidence="1" id="KW-0472">Membrane</keyword>
<evidence type="ECO:0000256" key="1">
    <source>
        <dbReference type="SAM" id="Phobius"/>
    </source>
</evidence>
<sequence>MNEHQPDWMSQLSASPFTKSHFTDELKKKIQQKAANSKPYLFKPWTIPRLLLSVLAGVMIVYAALYVSGNWLKMENSAKTPGGLLFTIFPDPELAAGKPYGYMLHFNADFEQFAGKSLSIRAVHLKSGTVVDAMPEQLITEPSPGYDSLERFTVTFGLPLSGLWRYEVLLNGSLYGSMELEVNDSVWEVSPVFSSGIYKMRGIEKKLGFIDSGFIAGQSNKYMWHFWGADKALSGKLTIAAVRQGSDQLVEVFTAAELGDKLNGADRHVVTSMMLPTSGKWRLMAYIDEQLIDSIIVEVKPKA</sequence>
<keyword evidence="1" id="KW-0812">Transmembrane</keyword>
<accession>A0ABS4IR65</accession>
<dbReference type="RefSeq" id="WP_209970823.1">
    <property type="nucleotide sequence ID" value="NZ_JAGGLB010000003.1"/>
</dbReference>
<gene>
    <name evidence="2" type="ORF">J2Z66_001666</name>
</gene>
<organism evidence="2 3">
    <name type="scientific">Paenibacillus eucommiae</name>
    <dbReference type="NCBI Taxonomy" id="1355755"/>
    <lineage>
        <taxon>Bacteria</taxon>
        <taxon>Bacillati</taxon>
        <taxon>Bacillota</taxon>
        <taxon>Bacilli</taxon>
        <taxon>Bacillales</taxon>
        <taxon>Paenibacillaceae</taxon>
        <taxon>Paenibacillus</taxon>
    </lineage>
</organism>
<name>A0ABS4IR65_9BACL</name>
<dbReference type="Gene3D" id="2.60.40.3830">
    <property type="match status" value="2"/>
</dbReference>
<protein>
    <recommendedName>
        <fullName evidence="4">DUF4871 domain-containing protein</fullName>
    </recommendedName>
</protein>
<keyword evidence="3" id="KW-1185">Reference proteome</keyword>
<dbReference type="Proteomes" id="UP001519287">
    <property type="component" value="Unassembled WGS sequence"/>
</dbReference>
<keyword evidence="1" id="KW-1133">Transmembrane helix</keyword>
<dbReference type="InterPro" id="IPR032366">
    <property type="entry name" value="DUF4871"/>
</dbReference>
<evidence type="ECO:0008006" key="4">
    <source>
        <dbReference type="Google" id="ProtNLM"/>
    </source>
</evidence>
<comment type="caution">
    <text evidence="2">The sequence shown here is derived from an EMBL/GenBank/DDBJ whole genome shotgun (WGS) entry which is preliminary data.</text>
</comment>
<dbReference type="EMBL" id="JAGGLB010000003">
    <property type="protein sequence ID" value="MBP1990068.1"/>
    <property type="molecule type" value="Genomic_DNA"/>
</dbReference>
<evidence type="ECO:0000313" key="2">
    <source>
        <dbReference type="EMBL" id="MBP1990068.1"/>
    </source>
</evidence>
<feature type="transmembrane region" description="Helical" evidence="1">
    <location>
        <begin position="47"/>
        <end position="67"/>
    </location>
</feature>
<reference evidence="2 3" key="1">
    <citation type="submission" date="2021-03" db="EMBL/GenBank/DDBJ databases">
        <title>Genomic Encyclopedia of Type Strains, Phase IV (KMG-IV): sequencing the most valuable type-strain genomes for metagenomic binning, comparative biology and taxonomic classification.</title>
        <authorList>
            <person name="Goeker M."/>
        </authorList>
    </citation>
    <scope>NUCLEOTIDE SEQUENCE [LARGE SCALE GENOMIC DNA]</scope>
    <source>
        <strain evidence="2 3">DSM 26048</strain>
    </source>
</reference>
<proteinExistence type="predicted"/>